<dbReference type="SUPFAM" id="SSF102405">
    <property type="entry name" value="MCP/YpsA-like"/>
    <property type="match status" value="1"/>
</dbReference>
<dbReference type="AlphaFoldDB" id="A0A1G2CBS5"/>
<evidence type="ECO:0000313" key="5">
    <source>
        <dbReference type="Proteomes" id="UP000179059"/>
    </source>
</evidence>
<dbReference type="Pfam" id="PF17782">
    <property type="entry name" value="WHD_DprA"/>
    <property type="match status" value="1"/>
</dbReference>
<evidence type="ECO:0000256" key="1">
    <source>
        <dbReference type="ARBA" id="ARBA00006525"/>
    </source>
</evidence>
<dbReference type="STRING" id="1798647.A2855_02870"/>
<dbReference type="InterPro" id="IPR057666">
    <property type="entry name" value="DrpA_SLOG"/>
</dbReference>
<dbReference type="Proteomes" id="UP000179059">
    <property type="component" value="Unassembled WGS sequence"/>
</dbReference>
<dbReference type="EMBL" id="MHKX01000013">
    <property type="protein sequence ID" value="OGY98219.1"/>
    <property type="molecule type" value="Genomic_DNA"/>
</dbReference>
<dbReference type="InterPro" id="IPR003488">
    <property type="entry name" value="DprA"/>
</dbReference>
<feature type="domain" description="Smf/DprA SLOG" evidence="2">
    <location>
        <begin position="64"/>
        <end position="273"/>
    </location>
</feature>
<dbReference type="Pfam" id="PF02481">
    <property type="entry name" value="DNA_processg_A"/>
    <property type="match status" value="1"/>
</dbReference>
<accession>A0A1G2CBS5</accession>
<dbReference type="Gene3D" id="3.40.50.450">
    <property type="match status" value="1"/>
</dbReference>
<sequence length="344" mass="36045">MNELDTSSEAVFYNALNAAQPGYKTLRKQYARHGSWEKCWRWHGSGKDPEREAAALRGGGIGLVLNGEPGYPPLLAEIPNPPLGIYYKGALAAAGSTPAVAVVGTRKASAAGIDLAREFGSALAAAGCAVVSGMALGIDAAAHAGTLEARGRTIAVLANGLDQPYPSSHGRLAGNIIESGGTMISEYPPGTPPFQKNFLQRNRLISGLAQAVVAIEVPERSGVLATARFAVEQNRDLFVVPGPVSHPNYEGSHRLIRSGAMLAAGPRDVLADLGFDPLPNPRPVIAATPAEESVLGVMRATGRPLAIDEIIEAATLTSSMVNQTLTMLILKDAVREEGGRYALR</sequence>
<evidence type="ECO:0000259" key="3">
    <source>
        <dbReference type="Pfam" id="PF17782"/>
    </source>
</evidence>
<dbReference type="PANTHER" id="PTHR43022">
    <property type="entry name" value="PROTEIN SMF"/>
    <property type="match status" value="1"/>
</dbReference>
<dbReference type="PANTHER" id="PTHR43022:SF1">
    <property type="entry name" value="PROTEIN SMF"/>
    <property type="match status" value="1"/>
</dbReference>
<organism evidence="4 5">
    <name type="scientific">Candidatus Liptonbacteria bacterium RIFCSPHIGHO2_01_FULL_57_28</name>
    <dbReference type="NCBI Taxonomy" id="1798647"/>
    <lineage>
        <taxon>Bacteria</taxon>
        <taxon>Candidatus Liptoniibacteriota</taxon>
    </lineage>
</organism>
<reference evidence="4 5" key="1">
    <citation type="journal article" date="2016" name="Nat. Commun.">
        <title>Thousands of microbial genomes shed light on interconnected biogeochemical processes in an aquifer system.</title>
        <authorList>
            <person name="Anantharaman K."/>
            <person name="Brown C.T."/>
            <person name="Hug L.A."/>
            <person name="Sharon I."/>
            <person name="Castelle C.J."/>
            <person name="Probst A.J."/>
            <person name="Thomas B.C."/>
            <person name="Singh A."/>
            <person name="Wilkins M.J."/>
            <person name="Karaoz U."/>
            <person name="Brodie E.L."/>
            <person name="Williams K.H."/>
            <person name="Hubbard S.S."/>
            <person name="Banfield J.F."/>
        </authorList>
    </citation>
    <scope>NUCLEOTIDE SEQUENCE [LARGE SCALE GENOMIC DNA]</scope>
</reference>
<dbReference type="NCBIfam" id="TIGR00732">
    <property type="entry name" value="dprA"/>
    <property type="match status" value="1"/>
</dbReference>
<gene>
    <name evidence="4" type="ORF">A2855_02870</name>
</gene>
<protein>
    <submittedName>
        <fullName evidence="4">DNA protecting protein DprA</fullName>
    </submittedName>
</protein>
<evidence type="ECO:0000259" key="2">
    <source>
        <dbReference type="Pfam" id="PF02481"/>
    </source>
</evidence>
<dbReference type="Gene3D" id="1.10.10.10">
    <property type="entry name" value="Winged helix-like DNA-binding domain superfamily/Winged helix DNA-binding domain"/>
    <property type="match status" value="1"/>
</dbReference>
<dbReference type="GO" id="GO:0009294">
    <property type="term" value="P:DNA-mediated transformation"/>
    <property type="evidence" value="ECO:0007669"/>
    <property type="project" value="InterPro"/>
</dbReference>
<proteinExistence type="inferred from homology"/>
<dbReference type="InterPro" id="IPR036388">
    <property type="entry name" value="WH-like_DNA-bd_sf"/>
</dbReference>
<comment type="similarity">
    <text evidence="1">Belongs to the DprA/Smf family.</text>
</comment>
<name>A0A1G2CBS5_9BACT</name>
<dbReference type="InterPro" id="IPR041614">
    <property type="entry name" value="DprA_WH"/>
</dbReference>
<feature type="domain" description="DprA winged helix" evidence="3">
    <location>
        <begin position="280"/>
        <end position="339"/>
    </location>
</feature>
<evidence type="ECO:0000313" key="4">
    <source>
        <dbReference type="EMBL" id="OGY98219.1"/>
    </source>
</evidence>
<comment type="caution">
    <text evidence="4">The sequence shown here is derived from an EMBL/GenBank/DDBJ whole genome shotgun (WGS) entry which is preliminary data.</text>
</comment>